<dbReference type="PANTHER" id="PTHR42964">
    <property type="entry name" value="ENOYL-COA HYDRATASE"/>
    <property type="match status" value="1"/>
</dbReference>
<reference evidence="2 3" key="1">
    <citation type="submission" date="2016-11" db="EMBL/GenBank/DDBJ databases">
        <authorList>
            <person name="Jaros S."/>
            <person name="Januszkiewicz K."/>
            <person name="Wedrychowicz H."/>
        </authorList>
    </citation>
    <scope>NUCLEOTIDE SEQUENCE [LARGE SCALE GENOMIC DNA]</scope>
    <source>
        <strain evidence="2 3">DSM 45627</strain>
    </source>
</reference>
<dbReference type="SUPFAM" id="SSF52096">
    <property type="entry name" value="ClpP/crotonase"/>
    <property type="match status" value="1"/>
</dbReference>
<dbReference type="PANTHER" id="PTHR42964:SF1">
    <property type="entry name" value="POLYKETIDE BIOSYNTHESIS ENOYL-COA HYDRATASE PKSH-RELATED"/>
    <property type="match status" value="1"/>
</dbReference>
<evidence type="ECO:0000313" key="3">
    <source>
        <dbReference type="Proteomes" id="UP000186132"/>
    </source>
</evidence>
<dbReference type="GO" id="GO:0003824">
    <property type="term" value="F:catalytic activity"/>
    <property type="evidence" value="ECO:0007669"/>
    <property type="project" value="UniProtKB-ARBA"/>
</dbReference>
<dbReference type="EMBL" id="FQVU01000005">
    <property type="protein sequence ID" value="SHH21496.1"/>
    <property type="molecule type" value="Genomic_DNA"/>
</dbReference>
<dbReference type="Gene3D" id="3.90.226.10">
    <property type="entry name" value="2-enoyl-CoA Hydratase, Chain A, domain 1"/>
    <property type="match status" value="1"/>
</dbReference>
<dbReference type="AlphaFoldDB" id="A0A1M5R5Y8"/>
<evidence type="ECO:0000313" key="2">
    <source>
        <dbReference type="EMBL" id="SHH21496.1"/>
    </source>
</evidence>
<name>A0A1M5R5Y8_9ACTN</name>
<sequence length="254" mass="26027">MTELVHYEVERAIAVATLDSPANRNALSSQLVGELTAHLAAAAADPQVRAVVLTHTGSVFCAGADLKEQAGEGGPEAGTRRMLGLLRTVVELPKPVVARVDGAVRAGGVGIVGACDIAVVGPTTTFAFTEVRLGLTPAIISLTTLGRLGERAASRYYLTGETFGAEAAVASGLASAVAEDTGAEVETICDALRACSPQGLAETKPLTTARARAAFDAGAAEMQALSARLFGSDEAREGMLAFLAKRPPRWAASP</sequence>
<keyword evidence="3" id="KW-1185">Reference proteome</keyword>
<organism evidence="2 3">
    <name type="scientific">Jatrophihabitans endophyticus</name>
    <dbReference type="NCBI Taxonomy" id="1206085"/>
    <lineage>
        <taxon>Bacteria</taxon>
        <taxon>Bacillati</taxon>
        <taxon>Actinomycetota</taxon>
        <taxon>Actinomycetes</taxon>
        <taxon>Jatrophihabitantales</taxon>
        <taxon>Jatrophihabitantaceae</taxon>
        <taxon>Jatrophihabitans</taxon>
    </lineage>
</organism>
<dbReference type="CDD" id="cd06558">
    <property type="entry name" value="crotonase-like"/>
    <property type="match status" value="1"/>
</dbReference>
<evidence type="ECO:0000256" key="1">
    <source>
        <dbReference type="ARBA" id="ARBA00005254"/>
    </source>
</evidence>
<dbReference type="OrthoDB" id="370015at2"/>
<accession>A0A1M5R5Y8</accession>
<proteinExistence type="inferred from homology"/>
<dbReference type="Gene3D" id="1.10.12.10">
    <property type="entry name" value="Lyase 2-enoyl-coa Hydratase, Chain A, domain 2"/>
    <property type="match status" value="1"/>
</dbReference>
<dbReference type="RefSeq" id="WP_073391658.1">
    <property type="nucleotide sequence ID" value="NZ_FQVU01000005.1"/>
</dbReference>
<dbReference type="InterPro" id="IPR029045">
    <property type="entry name" value="ClpP/crotonase-like_dom_sf"/>
</dbReference>
<dbReference type="Proteomes" id="UP000186132">
    <property type="component" value="Unassembled WGS sequence"/>
</dbReference>
<dbReference type="Pfam" id="PF00378">
    <property type="entry name" value="ECH_1"/>
    <property type="match status" value="1"/>
</dbReference>
<dbReference type="InterPro" id="IPR014748">
    <property type="entry name" value="Enoyl-CoA_hydra_C"/>
</dbReference>
<dbReference type="InterPro" id="IPR001753">
    <property type="entry name" value="Enoyl-CoA_hydra/iso"/>
</dbReference>
<gene>
    <name evidence="2" type="ORF">SAMN05443575_3448</name>
</gene>
<protein>
    <submittedName>
        <fullName evidence="2">Enoyl-CoA hydratase</fullName>
    </submittedName>
</protein>
<comment type="similarity">
    <text evidence="1">Belongs to the enoyl-CoA hydratase/isomerase family.</text>
</comment>
<dbReference type="STRING" id="1206085.SAMN05443575_3448"/>
<dbReference type="InterPro" id="IPR051683">
    <property type="entry name" value="Enoyl-CoA_Hydratase/Isomerase"/>
</dbReference>
<dbReference type="NCBIfam" id="NF005879">
    <property type="entry name" value="PRK07827.1"/>
    <property type="match status" value="1"/>
</dbReference>